<dbReference type="Gene3D" id="3.10.20.90">
    <property type="entry name" value="Phosphatidylinositol 3-kinase Catalytic Subunit, Chain A, domain 1"/>
    <property type="match status" value="1"/>
</dbReference>
<dbReference type="PANTHER" id="PTHR13283">
    <property type="entry name" value="KREV INTERACTION TRAPPED 1-RELATED"/>
    <property type="match status" value="1"/>
</dbReference>
<dbReference type="EMBL" id="JAIWYP010000003">
    <property type="protein sequence ID" value="KAH3851922.1"/>
    <property type="molecule type" value="Genomic_DNA"/>
</dbReference>
<evidence type="ECO:0000259" key="2">
    <source>
        <dbReference type="PROSITE" id="PS50057"/>
    </source>
</evidence>
<dbReference type="InterPro" id="IPR019748">
    <property type="entry name" value="FERM_central"/>
</dbReference>
<dbReference type="InterPro" id="IPR011993">
    <property type="entry name" value="PH-like_dom_sf"/>
</dbReference>
<reference evidence="3" key="2">
    <citation type="submission" date="2020-11" db="EMBL/GenBank/DDBJ databases">
        <authorList>
            <person name="McCartney M.A."/>
            <person name="Auch B."/>
            <person name="Kono T."/>
            <person name="Mallez S."/>
            <person name="Becker A."/>
            <person name="Gohl D.M."/>
            <person name="Silverstein K.A.T."/>
            <person name="Koren S."/>
            <person name="Bechman K.B."/>
            <person name="Herman A."/>
            <person name="Abrahante J.E."/>
            <person name="Garbe J."/>
        </authorList>
    </citation>
    <scope>NUCLEOTIDE SEQUENCE</scope>
    <source>
        <strain evidence="3">Duluth1</strain>
        <tissue evidence="3">Whole animal</tissue>
    </source>
</reference>
<dbReference type="GO" id="GO:0005886">
    <property type="term" value="C:plasma membrane"/>
    <property type="evidence" value="ECO:0007669"/>
    <property type="project" value="TreeGrafter"/>
</dbReference>
<dbReference type="InterPro" id="IPR019749">
    <property type="entry name" value="Band_41_domain"/>
</dbReference>
<feature type="domain" description="FERM" evidence="2">
    <location>
        <begin position="214"/>
        <end position="556"/>
    </location>
</feature>
<keyword evidence="4" id="KW-1185">Reference proteome</keyword>
<accession>A0A9D4L7D5</accession>
<dbReference type="AlphaFoldDB" id="A0A9D4L7D5"/>
<dbReference type="Gene3D" id="1.20.80.10">
    <property type="match status" value="1"/>
</dbReference>
<evidence type="ECO:0000256" key="1">
    <source>
        <dbReference type="ARBA" id="ARBA00039547"/>
    </source>
</evidence>
<reference evidence="3" key="1">
    <citation type="journal article" date="2019" name="bioRxiv">
        <title>The Genome of the Zebra Mussel, Dreissena polymorpha: A Resource for Invasive Species Research.</title>
        <authorList>
            <person name="McCartney M.A."/>
            <person name="Auch B."/>
            <person name="Kono T."/>
            <person name="Mallez S."/>
            <person name="Zhang Y."/>
            <person name="Obille A."/>
            <person name="Becker A."/>
            <person name="Abrahante J.E."/>
            <person name="Garbe J."/>
            <person name="Badalamenti J.P."/>
            <person name="Herman A."/>
            <person name="Mangelson H."/>
            <person name="Liachko I."/>
            <person name="Sullivan S."/>
            <person name="Sone E.D."/>
            <person name="Koren S."/>
            <person name="Silverstein K.A.T."/>
            <person name="Beckman K.B."/>
            <person name="Gohl D.M."/>
        </authorList>
    </citation>
    <scope>NUCLEOTIDE SEQUENCE</scope>
    <source>
        <strain evidence="3">Duluth1</strain>
        <tissue evidence="3">Whole animal</tissue>
    </source>
</reference>
<comment type="caution">
    <text evidence="3">The sequence shown here is derived from an EMBL/GenBank/DDBJ whole genome shotgun (WGS) entry which is preliminary data.</text>
</comment>
<gene>
    <name evidence="3" type="ORF">DPMN_094409</name>
</gene>
<dbReference type="InterPro" id="IPR035963">
    <property type="entry name" value="FERM_2"/>
</dbReference>
<evidence type="ECO:0000313" key="3">
    <source>
        <dbReference type="EMBL" id="KAH3851922.1"/>
    </source>
</evidence>
<dbReference type="Pfam" id="PF00373">
    <property type="entry name" value="FERM_M"/>
    <property type="match status" value="1"/>
</dbReference>
<dbReference type="GO" id="GO:0090090">
    <property type="term" value="P:negative regulation of canonical Wnt signaling pathway"/>
    <property type="evidence" value="ECO:0007669"/>
    <property type="project" value="TreeGrafter"/>
</dbReference>
<sequence>MYNCNTLFLFMSREQRVWCVELIKVHLHMKFQSFRRFAPYSGGVLIISSIDTKYGFFPGNVLDSVHICLYRDLYKQRDEKLTEPENKLTRCYAKGKRDLRPNETSRDKANFHSRHFDKARPYMKVSLAAQVLSDSVGLIFTIEQQQQQQQLFVMAERRQQAQKKLEGGPSLDYGDDLSEDTRLMYEGYAKTMDQTKPSVNEKKKPAEVEFDASMDVCIFMRNRSGIHMQLDEGHNAEAEELFEIVVQENNLPKECEDVFSLWLVSPILELRLKKKHKPYFIVRQWDELCSLYTDAKAVEIQEDEPVLMFQRNVFFPIEQEQNIAHEQIQCLLYHEAKFNVLEGRYILARNEYHTLAGIQALLTWGKYSPRDHIIETYRASLYQFYPEHMYRKPSVSFFKKKTAEPKDDIENRWLDAHRQISQEFEHEDIDKILGTLYRRYMEVCWKYPFYGAAFFDSFINKPLGKLGFLKRNHNIETWAAINTNGVTIIDREKDFDVDDDAFPALLLQFLVTETNPDSGAPQQVTKVLQVYSRQARMMKALIESCVERKKHMGDQVDGGSDTDFQWGINKLDRMCLSTFSKSGEFPYRFALLCVRQSVSQSVTLFWILQ</sequence>
<dbReference type="Gene3D" id="2.30.29.30">
    <property type="entry name" value="Pleckstrin-homology domain (PH domain)/Phosphotyrosine-binding domain (PTB)"/>
    <property type="match status" value="1"/>
</dbReference>
<organism evidence="3 4">
    <name type="scientific">Dreissena polymorpha</name>
    <name type="common">Zebra mussel</name>
    <name type="synonym">Mytilus polymorpha</name>
    <dbReference type="NCBI Taxonomy" id="45954"/>
    <lineage>
        <taxon>Eukaryota</taxon>
        <taxon>Metazoa</taxon>
        <taxon>Spiralia</taxon>
        <taxon>Lophotrochozoa</taxon>
        <taxon>Mollusca</taxon>
        <taxon>Bivalvia</taxon>
        <taxon>Autobranchia</taxon>
        <taxon>Heteroconchia</taxon>
        <taxon>Euheterodonta</taxon>
        <taxon>Imparidentia</taxon>
        <taxon>Neoheterodontei</taxon>
        <taxon>Myida</taxon>
        <taxon>Dreissenoidea</taxon>
        <taxon>Dreissenidae</taxon>
        <taxon>Dreissena</taxon>
    </lineage>
</organism>
<dbReference type="PANTHER" id="PTHR13283:SF10">
    <property type="entry name" value="FERM DOMAIN-CONTAINING PROTEIN 8"/>
    <property type="match status" value="1"/>
</dbReference>
<dbReference type="InterPro" id="IPR014352">
    <property type="entry name" value="FERM/acyl-CoA-bd_prot_sf"/>
</dbReference>
<dbReference type="Proteomes" id="UP000828390">
    <property type="component" value="Unassembled WGS sequence"/>
</dbReference>
<dbReference type="CDD" id="cd14473">
    <property type="entry name" value="FERM_B-lobe"/>
    <property type="match status" value="1"/>
</dbReference>
<dbReference type="InterPro" id="IPR000299">
    <property type="entry name" value="FERM_domain"/>
</dbReference>
<protein>
    <recommendedName>
        <fullName evidence="1">FERM domain-containing protein 8</fullName>
    </recommendedName>
</protein>
<evidence type="ECO:0000313" key="4">
    <source>
        <dbReference type="Proteomes" id="UP000828390"/>
    </source>
</evidence>
<dbReference type="InterPro" id="IPR051594">
    <property type="entry name" value="KRIT1/FRMD8"/>
</dbReference>
<dbReference type="SUPFAM" id="SSF47031">
    <property type="entry name" value="Second domain of FERM"/>
    <property type="match status" value="1"/>
</dbReference>
<proteinExistence type="predicted"/>
<dbReference type="SMART" id="SM00295">
    <property type="entry name" value="B41"/>
    <property type="match status" value="1"/>
</dbReference>
<dbReference type="PROSITE" id="PS50057">
    <property type="entry name" value="FERM_3"/>
    <property type="match status" value="1"/>
</dbReference>
<name>A0A9D4L7D5_DREPO</name>